<dbReference type="HOGENOM" id="CLU_3215281_0_0_7"/>
<name>F2NCU2_DESAR</name>
<organism evidence="2 3">
    <name type="scientific">Desulfobacca acetoxidans (strain ATCC 700848 / DSM 11109 / ASRB2)</name>
    <dbReference type="NCBI Taxonomy" id="880072"/>
    <lineage>
        <taxon>Bacteria</taxon>
        <taxon>Pseudomonadati</taxon>
        <taxon>Thermodesulfobacteriota</taxon>
        <taxon>Desulfobaccia</taxon>
        <taxon>Desulfobaccales</taxon>
        <taxon>Desulfobaccaceae</taxon>
        <taxon>Desulfobacca</taxon>
    </lineage>
</organism>
<accession>F2NCU2</accession>
<reference evidence="3" key="2">
    <citation type="submission" date="2011-03" db="EMBL/GenBank/DDBJ databases">
        <title>The complete genome of Desulfobacca acetoxidans DSM 11109.</title>
        <authorList>
            <consortium name="US DOE Joint Genome Institute (JGI-PGF)"/>
            <person name="Lucas S."/>
            <person name="Copeland A."/>
            <person name="Lapidus A."/>
            <person name="Bruce D."/>
            <person name="Goodwin L."/>
            <person name="Pitluck S."/>
            <person name="Peters L."/>
            <person name="Kyrpides N."/>
            <person name="Mavromatis K."/>
            <person name="Ivanova N."/>
            <person name="Ovchinnikova G."/>
            <person name="Teshima H."/>
            <person name="Detter J.C."/>
            <person name="Han C."/>
            <person name="Land M."/>
            <person name="Hauser L."/>
            <person name="Markowitz V."/>
            <person name="Cheng J.-F."/>
            <person name="Hugenholtz P."/>
            <person name="Woyke T."/>
            <person name="Wu D."/>
            <person name="Spring S."/>
            <person name="Schueler E."/>
            <person name="Brambilla E."/>
            <person name="Klenk H.-P."/>
            <person name="Eisen J.A."/>
        </authorList>
    </citation>
    <scope>NUCLEOTIDE SEQUENCE [LARGE SCALE GENOMIC DNA]</scope>
    <source>
        <strain evidence="3">ATCC 700848 / DSM 11109 / ASRB2</strain>
    </source>
</reference>
<keyword evidence="1" id="KW-0812">Transmembrane</keyword>
<sequence>MLQDFKIVALIFYVFLATADISAFSLLTLRRQLRYIDKLTTLHL</sequence>
<evidence type="ECO:0000313" key="2">
    <source>
        <dbReference type="EMBL" id="AEB09373.1"/>
    </source>
</evidence>
<feature type="transmembrane region" description="Helical" evidence="1">
    <location>
        <begin position="6"/>
        <end position="29"/>
    </location>
</feature>
<dbReference type="AlphaFoldDB" id="F2NCU2"/>
<reference evidence="2 3" key="1">
    <citation type="journal article" date="2011" name="Stand. Genomic Sci.">
        <title>Complete genome sequence of the acetate-degrading sulfate reducer Desulfobacca acetoxidans type strain (ASRB2).</title>
        <authorList>
            <person name="Goker M."/>
            <person name="Teshima H."/>
            <person name="Lapidus A."/>
            <person name="Nolan M."/>
            <person name="Lucas S."/>
            <person name="Hammon N."/>
            <person name="Deshpande S."/>
            <person name="Cheng J.F."/>
            <person name="Tapia R."/>
            <person name="Han C."/>
            <person name="Goodwin L."/>
            <person name="Pitluck S."/>
            <person name="Huntemann M."/>
            <person name="Liolios K."/>
            <person name="Ivanova N."/>
            <person name="Pagani I."/>
            <person name="Mavromatis K."/>
            <person name="Ovchinikova G."/>
            <person name="Pati A."/>
            <person name="Chen A."/>
            <person name="Palaniappan K."/>
            <person name="Land M."/>
            <person name="Hauser L."/>
            <person name="Brambilla E.M."/>
            <person name="Rohde M."/>
            <person name="Spring S."/>
            <person name="Detter J.C."/>
            <person name="Woyke T."/>
            <person name="Bristow J."/>
            <person name="Eisen J.A."/>
            <person name="Markowitz V."/>
            <person name="Hugenholtz P."/>
            <person name="Kyrpides N.C."/>
            <person name="Klenk H.P."/>
        </authorList>
    </citation>
    <scope>NUCLEOTIDE SEQUENCE [LARGE SCALE GENOMIC DNA]</scope>
    <source>
        <strain evidence="3">ATCC 700848 / DSM 11109 / ASRB2</strain>
    </source>
</reference>
<protein>
    <submittedName>
        <fullName evidence="2">Uncharacterized protein</fullName>
    </submittedName>
</protein>
<proteinExistence type="predicted"/>
<evidence type="ECO:0000256" key="1">
    <source>
        <dbReference type="SAM" id="Phobius"/>
    </source>
</evidence>
<keyword evidence="3" id="KW-1185">Reference proteome</keyword>
<dbReference type="Proteomes" id="UP000000483">
    <property type="component" value="Chromosome"/>
</dbReference>
<dbReference type="KEGG" id="dao:Desac_1518"/>
<keyword evidence="1" id="KW-0472">Membrane</keyword>
<keyword evidence="1" id="KW-1133">Transmembrane helix</keyword>
<dbReference type="EMBL" id="CP002629">
    <property type="protein sequence ID" value="AEB09373.1"/>
    <property type="molecule type" value="Genomic_DNA"/>
</dbReference>
<gene>
    <name evidence="2" type="ordered locus">Desac_1518</name>
</gene>
<evidence type="ECO:0000313" key="3">
    <source>
        <dbReference type="Proteomes" id="UP000000483"/>
    </source>
</evidence>